<evidence type="ECO:0000256" key="1">
    <source>
        <dbReference type="SAM" id="MobiDB-lite"/>
    </source>
</evidence>
<dbReference type="AlphaFoldDB" id="A0A7Z9A5K2"/>
<proteinExistence type="predicted"/>
<accession>A0A7Z9A5K2</accession>
<name>A0A7Z9A5K2_9MICC</name>
<gene>
    <name evidence="2" type="ORF">NCTC10207_02196</name>
</gene>
<dbReference type="EMBL" id="LR134479">
    <property type="protein sequence ID" value="VEI24668.1"/>
    <property type="molecule type" value="Genomic_DNA"/>
</dbReference>
<reference evidence="2 3" key="1">
    <citation type="submission" date="2018-12" db="EMBL/GenBank/DDBJ databases">
        <authorList>
            <consortium name="Pathogen Informatics"/>
        </authorList>
    </citation>
    <scope>NUCLEOTIDE SEQUENCE [LARGE SCALE GENOMIC DNA]</scope>
    <source>
        <strain evidence="2 3">NCTC10207</strain>
    </source>
</reference>
<feature type="region of interest" description="Disordered" evidence="1">
    <location>
        <begin position="152"/>
        <end position="182"/>
    </location>
</feature>
<sequence length="196" mass="23167">MRAFSKFQICIKRSQANLDYVWGRGRFINNILSSQTTLVWLRPRNLSYEQHHSDPQIFRSFGRHNYLRHQQGLCLLKFVGSRRVKREQKNLQRLLNLPLRIGTNNHLMQTEAQLREYFFWYAPLFRYCIAHPEHRFRMKRGKDLHQIPHGKTVRSTAENRQPAWASHPPCAPSPMPKTKASGSELLHCDHINISGR</sequence>
<evidence type="ECO:0000313" key="3">
    <source>
        <dbReference type="Proteomes" id="UP000282386"/>
    </source>
</evidence>
<dbReference type="Proteomes" id="UP000282386">
    <property type="component" value="Chromosome"/>
</dbReference>
<evidence type="ECO:0000313" key="2">
    <source>
        <dbReference type="EMBL" id="VEI24668.1"/>
    </source>
</evidence>
<protein>
    <submittedName>
        <fullName evidence="2">Uncharacterized protein</fullName>
    </submittedName>
</protein>
<organism evidence="2 3">
    <name type="scientific">Rothia aeria</name>
    <dbReference type="NCBI Taxonomy" id="172042"/>
    <lineage>
        <taxon>Bacteria</taxon>
        <taxon>Bacillati</taxon>
        <taxon>Actinomycetota</taxon>
        <taxon>Actinomycetes</taxon>
        <taxon>Micrococcales</taxon>
        <taxon>Micrococcaceae</taxon>
        <taxon>Rothia</taxon>
    </lineage>
</organism>